<evidence type="ECO:0000313" key="1">
    <source>
        <dbReference type="EMBL" id="MEY2345002.1"/>
    </source>
</evidence>
<protein>
    <submittedName>
        <fullName evidence="1">Uncharacterized protein</fullName>
    </submittedName>
</protein>
<dbReference type="EMBL" id="JADQCH020000002">
    <property type="protein sequence ID" value="MEY2345002.1"/>
    <property type="molecule type" value="Genomic_DNA"/>
</dbReference>
<proteinExistence type="predicted"/>
<reference evidence="1" key="1">
    <citation type="submission" date="2021-05" db="EMBL/GenBank/DDBJ databases">
        <title>First report of NDM-5 and VEB-6 producing Proteus mirabilis isolated from blood of a sepsis patient in Kolkata, India.</title>
        <authorList>
            <person name="Halder G."/>
            <person name="Chaudhuri B."/>
            <person name="Dutta S."/>
        </authorList>
    </citation>
    <scope>NUCLEOTIDE SEQUENCE [LARGE SCALE GENOMIC DNA]</scope>
    <source>
        <strain evidence="1">7049</strain>
    </source>
</reference>
<name>A0ABD5LY62_PROMI</name>
<comment type="caution">
    <text evidence="1">The sequence shown here is derived from an EMBL/GenBank/DDBJ whole genome shotgun (WGS) entry which is preliminary data.</text>
</comment>
<accession>A0ABD5LY62</accession>
<sequence length="110" mass="13226">MNKTWRHYFIDRGINDDLLDQYVIYADNLEKNGLPVIFEVEHLSNLVGIKYPEINNLIFGTKSFYREFKIPKRRGDIEQFNLLTHLYYLVKNGFMIIFYKDRNPPMCICI</sequence>
<organism evidence="1">
    <name type="scientific">Proteus mirabilis</name>
    <dbReference type="NCBI Taxonomy" id="584"/>
    <lineage>
        <taxon>Bacteria</taxon>
        <taxon>Pseudomonadati</taxon>
        <taxon>Pseudomonadota</taxon>
        <taxon>Gammaproteobacteria</taxon>
        <taxon>Enterobacterales</taxon>
        <taxon>Morganellaceae</taxon>
        <taxon>Proteus</taxon>
    </lineage>
</organism>
<dbReference type="AlphaFoldDB" id="A0ABD5LY62"/>
<gene>
    <name evidence="1" type="ORF">I3679_017355</name>
</gene>